<accession>A0A8T0NPS0</accession>
<feature type="region of interest" description="Disordered" evidence="1">
    <location>
        <begin position="1"/>
        <end position="97"/>
    </location>
</feature>
<dbReference type="AlphaFoldDB" id="A0A8T0NPS0"/>
<name>A0A8T0NPS0_PANVG</name>
<sequence length="208" mass="22932">MMLGLQHQQHRASSRSALRRGTRVVARRGRRRPGMYMQHGRAPLKGSTRSASRCVPGRRGERRRSRRGRTTTSSVPAPAARARPARRTRAGQGHVTPALAPSTCSTDCLAAPAWPPCRLCGASRGDKDRARVRWRQAGVARPGCQGGGRSSTGWRVGVHSVRPTWYVHGTHILDPACWLLLSADRCSLRSSFTLYRVSFIGRDFTVSI</sequence>
<feature type="compositionally biased region" description="Low complexity" evidence="1">
    <location>
        <begin position="70"/>
        <end position="82"/>
    </location>
</feature>
<feature type="compositionally biased region" description="Basic residues" evidence="1">
    <location>
        <begin position="8"/>
        <end position="33"/>
    </location>
</feature>
<dbReference type="EMBL" id="CM029053">
    <property type="protein sequence ID" value="KAG2551263.1"/>
    <property type="molecule type" value="Genomic_DNA"/>
</dbReference>
<dbReference type="Proteomes" id="UP000823388">
    <property type="component" value="Chromosome 9K"/>
</dbReference>
<evidence type="ECO:0000313" key="2">
    <source>
        <dbReference type="EMBL" id="KAG2551263.1"/>
    </source>
</evidence>
<protein>
    <submittedName>
        <fullName evidence="2">Uncharacterized protein</fullName>
    </submittedName>
</protein>
<organism evidence="2 3">
    <name type="scientific">Panicum virgatum</name>
    <name type="common">Blackwell switchgrass</name>
    <dbReference type="NCBI Taxonomy" id="38727"/>
    <lineage>
        <taxon>Eukaryota</taxon>
        <taxon>Viridiplantae</taxon>
        <taxon>Streptophyta</taxon>
        <taxon>Embryophyta</taxon>
        <taxon>Tracheophyta</taxon>
        <taxon>Spermatophyta</taxon>
        <taxon>Magnoliopsida</taxon>
        <taxon>Liliopsida</taxon>
        <taxon>Poales</taxon>
        <taxon>Poaceae</taxon>
        <taxon>PACMAD clade</taxon>
        <taxon>Panicoideae</taxon>
        <taxon>Panicodae</taxon>
        <taxon>Paniceae</taxon>
        <taxon>Panicinae</taxon>
        <taxon>Panicum</taxon>
        <taxon>Panicum sect. Hiantes</taxon>
    </lineage>
</organism>
<gene>
    <name evidence="2" type="ORF">PVAP13_9KG386600</name>
</gene>
<evidence type="ECO:0000313" key="3">
    <source>
        <dbReference type="Proteomes" id="UP000823388"/>
    </source>
</evidence>
<comment type="caution">
    <text evidence="2">The sequence shown here is derived from an EMBL/GenBank/DDBJ whole genome shotgun (WGS) entry which is preliminary data.</text>
</comment>
<feature type="compositionally biased region" description="Basic residues" evidence="1">
    <location>
        <begin position="60"/>
        <end position="69"/>
    </location>
</feature>
<keyword evidence="3" id="KW-1185">Reference proteome</keyword>
<reference evidence="2" key="1">
    <citation type="submission" date="2020-05" db="EMBL/GenBank/DDBJ databases">
        <title>WGS assembly of Panicum virgatum.</title>
        <authorList>
            <person name="Lovell J.T."/>
            <person name="Jenkins J."/>
            <person name="Shu S."/>
            <person name="Juenger T.E."/>
            <person name="Schmutz J."/>
        </authorList>
    </citation>
    <scope>NUCLEOTIDE SEQUENCE</scope>
    <source>
        <strain evidence="2">AP13</strain>
    </source>
</reference>
<proteinExistence type="predicted"/>
<evidence type="ECO:0000256" key="1">
    <source>
        <dbReference type="SAM" id="MobiDB-lite"/>
    </source>
</evidence>